<accession>A0ABR3LV46</accession>
<organism evidence="2 3">
    <name type="scientific">Cirrhinus molitorella</name>
    <name type="common">mud carp</name>
    <dbReference type="NCBI Taxonomy" id="172907"/>
    <lineage>
        <taxon>Eukaryota</taxon>
        <taxon>Metazoa</taxon>
        <taxon>Chordata</taxon>
        <taxon>Craniata</taxon>
        <taxon>Vertebrata</taxon>
        <taxon>Euteleostomi</taxon>
        <taxon>Actinopterygii</taxon>
        <taxon>Neopterygii</taxon>
        <taxon>Teleostei</taxon>
        <taxon>Ostariophysi</taxon>
        <taxon>Cypriniformes</taxon>
        <taxon>Cyprinidae</taxon>
        <taxon>Labeoninae</taxon>
        <taxon>Labeonini</taxon>
        <taxon>Cirrhinus</taxon>
    </lineage>
</organism>
<keyword evidence="3" id="KW-1185">Reference proteome</keyword>
<gene>
    <name evidence="2" type="ORF">QQF64_012320</name>
</gene>
<evidence type="ECO:0000313" key="2">
    <source>
        <dbReference type="EMBL" id="KAL1256775.1"/>
    </source>
</evidence>
<reference evidence="2 3" key="1">
    <citation type="submission" date="2023-09" db="EMBL/GenBank/DDBJ databases">
        <authorList>
            <person name="Wang M."/>
        </authorList>
    </citation>
    <scope>NUCLEOTIDE SEQUENCE [LARGE SCALE GENOMIC DNA]</scope>
    <source>
        <strain evidence="2">GT-2023</strain>
        <tissue evidence="2">Liver</tissue>
    </source>
</reference>
<protein>
    <submittedName>
        <fullName evidence="2">Uncharacterized protein</fullName>
    </submittedName>
</protein>
<dbReference type="EMBL" id="JAYMGO010000018">
    <property type="protein sequence ID" value="KAL1256775.1"/>
    <property type="molecule type" value="Genomic_DNA"/>
</dbReference>
<sequence length="81" mass="9011">MHTERRYGGLKLNVSHSAKIPRRTEGLNQMRMNLTSIPAQPNPPSPFTKHPTRKSPPVWTLVCPVINKASGDEIAVVLEVL</sequence>
<evidence type="ECO:0000313" key="3">
    <source>
        <dbReference type="Proteomes" id="UP001558613"/>
    </source>
</evidence>
<evidence type="ECO:0000256" key="1">
    <source>
        <dbReference type="SAM" id="MobiDB-lite"/>
    </source>
</evidence>
<proteinExistence type="predicted"/>
<dbReference type="Proteomes" id="UP001558613">
    <property type="component" value="Unassembled WGS sequence"/>
</dbReference>
<comment type="caution">
    <text evidence="2">The sequence shown here is derived from an EMBL/GenBank/DDBJ whole genome shotgun (WGS) entry which is preliminary data.</text>
</comment>
<feature type="region of interest" description="Disordered" evidence="1">
    <location>
        <begin position="36"/>
        <end position="55"/>
    </location>
</feature>
<name>A0ABR3LV46_9TELE</name>